<protein>
    <recommendedName>
        <fullName evidence="4">Type 4 fimbrial biogenesis protein PilX N-terminal domain-containing protein</fullName>
    </recommendedName>
</protein>
<keyword evidence="3" id="KW-1185">Reference proteome</keyword>
<gene>
    <name evidence="2" type="ORF">GC105_04905</name>
</gene>
<evidence type="ECO:0000313" key="2">
    <source>
        <dbReference type="EMBL" id="MPW25127.1"/>
    </source>
</evidence>
<comment type="caution">
    <text evidence="2">The sequence shown here is derived from an EMBL/GenBank/DDBJ whole genome shotgun (WGS) entry which is preliminary data.</text>
</comment>
<keyword evidence="1" id="KW-0472">Membrane</keyword>
<organism evidence="2 3">
    <name type="scientific">Alkalibaculum sporogenes</name>
    <dbReference type="NCBI Taxonomy" id="2655001"/>
    <lineage>
        <taxon>Bacteria</taxon>
        <taxon>Bacillati</taxon>
        <taxon>Bacillota</taxon>
        <taxon>Clostridia</taxon>
        <taxon>Eubacteriales</taxon>
        <taxon>Eubacteriaceae</taxon>
        <taxon>Alkalibaculum</taxon>
    </lineage>
</organism>
<evidence type="ECO:0008006" key="4">
    <source>
        <dbReference type="Google" id="ProtNLM"/>
    </source>
</evidence>
<accession>A0A6A7K7F5</accession>
<dbReference type="EMBL" id="WHNX01000006">
    <property type="protein sequence ID" value="MPW25127.1"/>
    <property type="molecule type" value="Genomic_DNA"/>
</dbReference>
<keyword evidence="1" id="KW-1133">Transmembrane helix</keyword>
<dbReference type="RefSeq" id="WP_152802313.1">
    <property type="nucleotide sequence ID" value="NZ_WHNX01000006.1"/>
</dbReference>
<name>A0A6A7K7F5_9FIRM</name>
<feature type="transmembrane region" description="Helical" evidence="1">
    <location>
        <begin position="12"/>
        <end position="37"/>
    </location>
</feature>
<sequence>MIKKLQRQRGFTTIFFTIIVMILISIVVFSMVFLSFYEFQSILNYSHYQRAYFLALSAQEEALSLLSSNWNSVYNTSWIKLDTGEYKYEVIVLSPTSKKIIAQGKSSNITRKFECVLVTNSSKVDLNKLINYSIYNNGNLIIEDLHNIKLKDSIYPGTIGVTKNLQINYLTNGNLDMDVKGNIDIRNGDKNNYFKNYNQVDTDLMYCLVDDVSDYTDWLRNEYKDIVYTIDGKKQDINLDFRLNPTQEGVWDVLIISNVQNLIVENLNFEGLIIIDNVDKVLFRESTTIKGMILIFGHNTENINIKASITGNISIISHSHVSYFNGVLTYDKEVLERLRQFLSKDLVNNIPSSYLDMIKWNEVE</sequence>
<dbReference type="AlphaFoldDB" id="A0A6A7K7F5"/>
<evidence type="ECO:0000256" key="1">
    <source>
        <dbReference type="SAM" id="Phobius"/>
    </source>
</evidence>
<proteinExistence type="predicted"/>
<reference evidence="2 3" key="1">
    <citation type="submission" date="2019-10" db="EMBL/GenBank/DDBJ databases">
        <title>Alkalibaculum tamaniensis sp.nov., a new alkaliphilic acetogen, isolated on methoxylated aromatics from a mud volcano.</title>
        <authorList>
            <person name="Khomyakova M.A."/>
            <person name="Merkel A.Y."/>
            <person name="Bonch-Osmolovskaya E.A."/>
            <person name="Slobodkin A.I."/>
        </authorList>
    </citation>
    <scope>NUCLEOTIDE SEQUENCE [LARGE SCALE GENOMIC DNA]</scope>
    <source>
        <strain evidence="2 3">M08DMB</strain>
    </source>
</reference>
<keyword evidence="1" id="KW-0812">Transmembrane</keyword>
<evidence type="ECO:0000313" key="3">
    <source>
        <dbReference type="Proteomes" id="UP000440004"/>
    </source>
</evidence>
<dbReference type="Proteomes" id="UP000440004">
    <property type="component" value="Unassembled WGS sequence"/>
</dbReference>